<accession>A0A7W3ZPW3</accession>
<feature type="compositionally biased region" description="Low complexity" evidence="1">
    <location>
        <begin position="347"/>
        <end position="368"/>
    </location>
</feature>
<sequence length="703" mass="73469">MTGTGQTHEPHPHIGGRAEVLRALAAWRMEWPGSPRVVLLTGSPGTGRSWLLTGFLMLCEPEYRKRLPLDAMDPATVPPELPPPAVPGPAGLTAAQLLWVLADHYGVQATRTADVFTELGAREETLTIVVPDVDQAGPVRTADEPRRLAGDVLRPLAALPNVRLLAELPRELVDEVAAGLPPGAAQVIDLDEPRWADPDGLALQAEAQLDPLFGAPDLPFTTDPAARRALGRALAERTGAGAGSRLTVRLAVNSILAHPQSFDPADPALLPATVGEALDLHARRLGADPATLRLLLGPLALAEGEGLPVQLLGPLADAVAETDMSAALADGMLLVAPFIEPVRPSEAEATSESASPEDPAARPAARSDANGEAEADNVQAADRPLLRLAHPALADEIRAWLPDVAAAQTRVAMALLAEVPGQDWSQADPYVRDHIAAHTLEAGLLPQLLTDPGLFTYADPVLLRAAVEAVPSEALAAPARTYLRTAPLLTRTQVPARVRAALLETAFTEDGLDQYAAALHRIVPDLPWRTLWTLPLNGVSAAAIGRLPRTALPATDGTEPENDPAGTDTDSALPVAVLIVPPGTPGARVLPAGGEAGDTPPGAVLLLPLDGPAAPLDADPALVRMPSEEERAATPLGISRGGDYVRIWRRGPEQRLLTAYVSATPLAGADIHDSGVLLLATETGAKALRVTPPPETDGGPPVR</sequence>
<feature type="region of interest" description="Disordered" evidence="1">
    <location>
        <begin position="551"/>
        <end position="570"/>
    </location>
</feature>
<evidence type="ECO:0000313" key="3">
    <source>
        <dbReference type="Proteomes" id="UP000525686"/>
    </source>
</evidence>
<evidence type="ECO:0000313" key="2">
    <source>
        <dbReference type="EMBL" id="MBB1255927.1"/>
    </source>
</evidence>
<dbReference type="SUPFAM" id="SSF52540">
    <property type="entry name" value="P-loop containing nucleoside triphosphate hydrolases"/>
    <property type="match status" value="1"/>
</dbReference>
<proteinExistence type="predicted"/>
<organism evidence="2 3">
    <name type="scientific">Streptomyces alkaliterrae</name>
    <dbReference type="NCBI Taxonomy" id="2213162"/>
    <lineage>
        <taxon>Bacteria</taxon>
        <taxon>Bacillati</taxon>
        <taxon>Actinomycetota</taxon>
        <taxon>Actinomycetes</taxon>
        <taxon>Kitasatosporales</taxon>
        <taxon>Streptomycetaceae</taxon>
        <taxon>Streptomyces</taxon>
    </lineage>
</organism>
<dbReference type="Proteomes" id="UP000525686">
    <property type="component" value="Unassembled WGS sequence"/>
</dbReference>
<keyword evidence="2" id="KW-0067">ATP-binding</keyword>
<dbReference type="AlphaFoldDB" id="A0A7W3ZPW3"/>
<name>A0A7W3ZPW3_9ACTN</name>
<gene>
    <name evidence="2" type="ORF">H3146_21565</name>
</gene>
<feature type="region of interest" description="Disordered" evidence="1">
    <location>
        <begin position="344"/>
        <end position="378"/>
    </location>
</feature>
<reference evidence="3" key="1">
    <citation type="submission" date="2020-05" db="EMBL/GenBank/DDBJ databases">
        <title>Classification of alakaliphilic streptomycetes isolated from an alkaline soil next to Lonar Crater, India and a proposal for the recognition of Streptomyces alkaliterrae sp. nov.</title>
        <authorList>
            <person name="Golinska P."/>
        </authorList>
    </citation>
    <scope>NUCLEOTIDE SEQUENCE [LARGE SCALE GENOMIC DNA]</scope>
    <source>
        <strain evidence="3">OF3</strain>
    </source>
</reference>
<dbReference type="RefSeq" id="WP_181355201.1">
    <property type="nucleotide sequence ID" value="NZ_JABJWZ010000267.1"/>
</dbReference>
<protein>
    <submittedName>
        <fullName evidence="2">ATP-binding protein</fullName>
    </submittedName>
</protein>
<evidence type="ECO:0000256" key="1">
    <source>
        <dbReference type="SAM" id="MobiDB-lite"/>
    </source>
</evidence>
<dbReference type="EMBL" id="JABJWZ010000267">
    <property type="protein sequence ID" value="MBB1255927.1"/>
    <property type="molecule type" value="Genomic_DNA"/>
</dbReference>
<dbReference type="GO" id="GO:0005524">
    <property type="term" value="F:ATP binding"/>
    <property type="evidence" value="ECO:0007669"/>
    <property type="project" value="UniProtKB-KW"/>
</dbReference>
<comment type="caution">
    <text evidence="2">The sequence shown here is derived from an EMBL/GenBank/DDBJ whole genome shotgun (WGS) entry which is preliminary data.</text>
</comment>
<keyword evidence="2" id="KW-0547">Nucleotide-binding</keyword>
<dbReference type="InterPro" id="IPR027417">
    <property type="entry name" value="P-loop_NTPase"/>
</dbReference>